<name>A0A832UN25_9ARCH</name>
<reference evidence="1 2" key="1">
    <citation type="journal article" name="Nat. Commun.">
        <title>Undinarchaeota illuminate DPANN phylogeny and the impact of gene transfer on archaeal evolution.</title>
        <authorList>
            <person name="Dombrowski N."/>
            <person name="Williams T.A."/>
            <person name="Sun J."/>
            <person name="Woodcroft B.J."/>
            <person name="Lee J.H."/>
            <person name="Minh B.Q."/>
            <person name="Rinke C."/>
            <person name="Spang A."/>
        </authorList>
    </citation>
    <scope>NUCLEOTIDE SEQUENCE [LARGE SCALE GENOMIC DNA]</scope>
    <source>
        <strain evidence="1">MAG_bin1129</strain>
    </source>
</reference>
<dbReference type="AlphaFoldDB" id="A0A832UN25"/>
<dbReference type="Proteomes" id="UP000646946">
    <property type="component" value="Unassembled WGS sequence"/>
</dbReference>
<evidence type="ECO:0000313" key="2">
    <source>
        <dbReference type="Proteomes" id="UP000646946"/>
    </source>
</evidence>
<gene>
    <name evidence="1" type="ORF">H1016_01655</name>
</gene>
<accession>A0A832UN25</accession>
<proteinExistence type="predicted"/>
<keyword evidence="2" id="KW-1185">Reference proteome</keyword>
<organism evidence="1 2">
    <name type="scientific">Candidatus Naiadarchaeum limnaeum</name>
    <dbReference type="NCBI Taxonomy" id="2756139"/>
    <lineage>
        <taxon>Archaea</taxon>
        <taxon>Candidatus Undinarchaeota</taxon>
        <taxon>Candidatus Undinarchaeia</taxon>
        <taxon>Candidatus Naiadarchaeales</taxon>
        <taxon>Candidatus Naiadarchaeaceae</taxon>
        <taxon>Candidatus Naiadarchaeum</taxon>
    </lineage>
</organism>
<evidence type="ECO:0000313" key="1">
    <source>
        <dbReference type="EMBL" id="HIK00224.1"/>
    </source>
</evidence>
<comment type="caution">
    <text evidence="1">The sequence shown here is derived from an EMBL/GenBank/DDBJ whole genome shotgun (WGS) entry which is preliminary data.</text>
</comment>
<protein>
    <submittedName>
        <fullName evidence="1">Uncharacterized protein</fullName>
    </submittedName>
</protein>
<sequence>MADNCSVCGEEFKTGLDGVIKCRNGHEKKKQLSHYTYPLDEPGGSYYKKRPY</sequence>
<dbReference type="EMBL" id="DVAB01000016">
    <property type="protein sequence ID" value="HIK00224.1"/>
    <property type="molecule type" value="Genomic_DNA"/>
</dbReference>